<dbReference type="InterPro" id="IPR011006">
    <property type="entry name" value="CheY-like_superfamily"/>
</dbReference>
<dbReference type="CDD" id="cd17535">
    <property type="entry name" value="REC_NarL-like"/>
    <property type="match status" value="1"/>
</dbReference>
<feature type="modified residue" description="4-aspartylphosphate" evidence="3">
    <location>
        <position position="52"/>
    </location>
</feature>
<feature type="domain" description="Response regulatory" evidence="5">
    <location>
        <begin position="2"/>
        <end position="117"/>
    </location>
</feature>
<name>A0A6P1Y013_9SPIR</name>
<gene>
    <name evidence="6" type="ORF">GWP43_05815</name>
</gene>
<dbReference type="KEGG" id="trz:GWP43_05815"/>
<dbReference type="SMART" id="SM00448">
    <property type="entry name" value="REC"/>
    <property type="match status" value="1"/>
</dbReference>
<dbReference type="PANTHER" id="PTHR43214">
    <property type="entry name" value="TWO-COMPONENT RESPONSE REGULATOR"/>
    <property type="match status" value="1"/>
</dbReference>
<reference evidence="6 7" key="1">
    <citation type="submission" date="2020-01" db="EMBL/GenBank/DDBJ databases">
        <title>Complete genome sequence of a human oral phylogroup 1 Treponema sp. strain ATCC 700766, originally isolated from periodontitis dental plaque.</title>
        <authorList>
            <person name="Chan Y."/>
            <person name="Huo Y.-B."/>
            <person name="Yu X.-L."/>
            <person name="Zeng H."/>
            <person name="Leung W.-K."/>
            <person name="Watt R.M."/>
        </authorList>
    </citation>
    <scope>NUCLEOTIDE SEQUENCE [LARGE SCALE GENOMIC DNA]</scope>
    <source>
        <strain evidence="6 7">OMZ 804</strain>
    </source>
</reference>
<dbReference type="PANTHER" id="PTHR43214:SF40">
    <property type="entry name" value="TRANSCRIPTIONAL REGULATORY PROTEIN LNRK"/>
    <property type="match status" value="1"/>
</dbReference>
<evidence type="ECO:0000313" key="7">
    <source>
        <dbReference type="Proteomes" id="UP000464374"/>
    </source>
</evidence>
<feature type="domain" description="HTH luxR-type" evidence="4">
    <location>
        <begin position="136"/>
        <end position="200"/>
    </location>
</feature>
<dbReference type="Proteomes" id="UP000464374">
    <property type="component" value="Chromosome"/>
</dbReference>
<evidence type="ECO:0000256" key="3">
    <source>
        <dbReference type="PROSITE-ProRule" id="PRU00169"/>
    </source>
</evidence>
<dbReference type="CDD" id="cd06170">
    <property type="entry name" value="LuxR_C_like"/>
    <property type="match status" value="1"/>
</dbReference>
<dbReference type="PROSITE" id="PS00622">
    <property type="entry name" value="HTH_LUXR_1"/>
    <property type="match status" value="1"/>
</dbReference>
<dbReference type="InterPro" id="IPR016032">
    <property type="entry name" value="Sig_transdc_resp-reg_C-effctor"/>
</dbReference>
<evidence type="ECO:0000256" key="1">
    <source>
        <dbReference type="ARBA" id="ARBA00022553"/>
    </source>
</evidence>
<dbReference type="GO" id="GO:0000160">
    <property type="term" value="P:phosphorelay signal transduction system"/>
    <property type="evidence" value="ECO:0007669"/>
    <property type="project" value="InterPro"/>
</dbReference>
<dbReference type="InterPro" id="IPR001789">
    <property type="entry name" value="Sig_transdc_resp-reg_receiver"/>
</dbReference>
<dbReference type="Pfam" id="PF00196">
    <property type="entry name" value="GerE"/>
    <property type="match status" value="1"/>
</dbReference>
<evidence type="ECO:0000259" key="4">
    <source>
        <dbReference type="PROSITE" id="PS50043"/>
    </source>
</evidence>
<dbReference type="Pfam" id="PF00072">
    <property type="entry name" value="Response_reg"/>
    <property type="match status" value="1"/>
</dbReference>
<dbReference type="Gene3D" id="3.40.50.2300">
    <property type="match status" value="1"/>
</dbReference>
<dbReference type="PROSITE" id="PS50043">
    <property type="entry name" value="HTH_LUXR_2"/>
    <property type="match status" value="1"/>
</dbReference>
<evidence type="ECO:0000259" key="5">
    <source>
        <dbReference type="PROSITE" id="PS50110"/>
    </source>
</evidence>
<protein>
    <submittedName>
        <fullName evidence="6">Response regulator transcription factor</fullName>
    </submittedName>
</protein>
<proteinExistence type="predicted"/>
<evidence type="ECO:0000313" key="6">
    <source>
        <dbReference type="EMBL" id="QHX43041.1"/>
    </source>
</evidence>
<sequence>MNIVIIDDDPLVIQSLKTILTANNFAVVACGSDGTEAEELFERYKPDILLMDIRMQKMSGIEVAEKILAQNKDAKILLLTTFNDEEYIMRAVNFGCKGYILKQNIRLLAPALHAVAAGSVVFDSEIITNLPVAKQERKSFKELNSRENDVMDLLADGLNNKEIAQRLSLSEGTVRNYISSILEKLNLRDRTQLLVYYYTK</sequence>
<keyword evidence="1 3" id="KW-0597">Phosphoprotein</keyword>
<dbReference type="InterPro" id="IPR058245">
    <property type="entry name" value="NreC/VraR/RcsB-like_REC"/>
</dbReference>
<organism evidence="6 7">
    <name type="scientific">Treponema vincentii</name>
    <dbReference type="NCBI Taxonomy" id="69710"/>
    <lineage>
        <taxon>Bacteria</taxon>
        <taxon>Pseudomonadati</taxon>
        <taxon>Spirochaetota</taxon>
        <taxon>Spirochaetia</taxon>
        <taxon>Spirochaetales</taxon>
        <taxon>Treponemataceae</taxon>
        <taxon>Treponema</taxon>
    </lineage>
</organism>
<dbReference type="RefSeq" id="WP_162663375.1">
    <property type="nucleotide sequence ID" value="NZ_CP048020.1"/>
</dbReference>
<dbReference type="PROSITE" id="PS50110">
    <property type="entry name" value="RESPONSE_REGULATORY"/>
    <property type="match status" value="1"/>
</dbReference>
<dbReference type="GO" id="GO:0006355">
    <property type="term" value="P:regulation of DNA-templated transcription"/>
    <property type="evidence" value="ECO:0007669"/>
    <property type="project" value="InterPro"/>
</dbReference>
<dbReference type="SUPFAM" id="SSF52172">
    <property type="entry name" value="CheY-like"/>
    <property type="match status" value="1"/>
</dbReference>
<evidence type="ECO:0000256" key="2">
    <source>
        <dbReference type="ARBA" id="ARBA00023125"/>
    </source>
</evidence>
<dbReference type="InterPro" id="IPR039420">
    <property type="entry name" value="WalR-like"/>
</dbReference>
<keyword evidence="2" id="KW-0238">DNA-binding</keyword>
<dbReference type="EMBL" id="CP048020">
    <property type="protein sequence ID" value="QHX43041.1"/>
    <property type="molecule type" value="Genomic_DNA"/>
</dbReference>
<dbReference type="InterPro" id="IPR000792">
    <property type="entry name" value="Tscrpt_reg_LuxR_C"/>
</dbReference>
<dbReference type="SUPFAM" id="SSF46894">
    <property type="entry name" value="C-terminal effector domain of the bipartite response regulators"/>
    <property type="match status" value="1"/>
</dbReference>
<dbReference type="AlphaFoldDB" id="A0A6P1Y013"/>
<dbReference type="GO" id="GO:0003677">
    <property type="term" value="F:DNA binding"/>
    <property type="evidence" value="ECO:0007669"/>
    <property type="project" value="UniProtKB-KW"/>
</dbReference>
<dbReference type="PRINTS" id="PR00038">
    <property type="entry name" value="HTHLUXR"/>
</dbReference>
<accession>A0A6P1Y013</accession>
<dbReference type="SMART" id="SM00421">
    <property type="entry name" value="HTH_LUXR"/>
    <property type="match status" value="1"/>
</dbReference>